<feature type="transmembrane region" description="Helical" evidence="5">
    <location>
        <begin position="237"/>
        <end position="257"/>
    </location>
</feature>
<comment type="caution">
    <text evidence="8">The sequence shown here is derived from an EMBL/GenBank/DDBJ whole genome shotgun (WGS) entry which is preliminary data.</text>
</comment>
<evidence type="ECO:0000256" key="5">
    <source>
        <dbReference type="HAMAP-Rule" id="MF_00445"/>
    </source>
</evidence>
<dbReference type="NCBIfam" id="TIGR01770">
    <property type="entry name" value="NDH_I_N"/>
    <property type="match status" value="1"/>
</dbReference>
<dbReference type="InterPro" id="IPR010096">
    <property type="entry name" value="NADH-Q_OxRdtase_suN/2"/>
</dbReference>
<feature type="transmembrane region" description="Helical" evidence="5">
    <location>
        <begin position="269"/>
        <end position="289"/>
    </location>
</feature>
<feature type="transmembrane region" description="Helical" evidence="5">
    <location>
        <begin position="127"/>
        <end position="146"/>
    </location>
</feature>
<feature type="transmembrane region" description="Helical" evidence="5">
    <location>
        <begin position="403"/>
        <end position="423"/>
    </location>
</feature>
<dbReference type="EC" id="7.1.1.-" evidence="5"/>
<feature type="transmembrane region" description="Helical" evidence="5">
    <location>
        <begin position="326"/>
        <end position="346"/>
    </location>
</feature>
<keyword evidence="5" id="KW-1278">Translocase</keyword>
<keyword evidence="3 5" id="KW-1133">Transmembrane helix</keyword>
<feature type="domain" description="NADH:quinone oxidoreductase/Mrp antiporter transmembrane" evidence="7">
    <location>
        <begin position="121"/>
        <end position="417"/>
    </location>
</feature>
<dbReference type="PANTHER" id="PTHR22773">
    <property type="entry name" value="NADH DEHYDROGENASE"/>
    <property type="match status" value="1"/>
</dbReference>
<evidence type="ECO:0000256" key="6">
    <source>
        <dbReference type="RuleBase" id="RU000320"/>
    </source>
</evidence>
<feature type="transmembrane region" description="Helical" evidence="5">
    <location>
        <begin position="158"/>
        <end position="178"/>
    </location>
</feature>
<dbReference type="OrthoDB" id="9811718at2"/>
<evidence type="ECO:0000256" key="4">
    <source>
        <dbReference type="ARBA" id="ARBA00023136"/>
    </source>
</evidence>
<dbReference type="AlphaFoldDB" id="A0A5R9J443"/>
<comment type="subunit">
    <text evidence="5">NDH-1 is composed of 14 different subunits. Subunits NuoA, H, J, K, L, M, N constitute the membrane sector of the complex.</text>
</comment>
<keyword evidence="5" id="KW-0830">Ubiquinone</keyword>
<comment type="function">
    <text evidence="5">NDH-1 shuttles electrons from NADH, via FMN and iron-sulfur (Fe-S) centers, to quinones in the respiratory chain. The immediate electron acceptor for the enzyme in this species is believed to be ubiquinone. Couples the redox reaction to proton translocation (for every two electrons transferred, four hydrogen ions are translocated across the cytoplasmic membrane), and thus conserves the redox energy in a proton gradient.</text>
</comment>
<sequence length="500" mass="51890">MNPFGVVALLPLLVLSAGTVVVMTGIAIRRSNFLAALTTGAVMVAALLALLPAARVVPMRVAPLFLIDGYFVFAAALVLLSALAVLLLSYGYVSAIRSSPADEYYLLLLVATLGAVAMLASDHFVTFFLGLETLSVALLGLIAYSRHRPDATEAAMKYLVLAGTSSAFLLFGIALLYADQGTLSFSLAAAKASSTQGIGIYRMAASALILTGIGYKLSIVPFHMWAPDVYDGAPAPVGAFVAVVSKLSVFTVLMRYFVAGPGHADHAAFQAIALFAILSMLLGNLLALGQNNLKRLLAYSSIAHLGYLLVAFLAPETFGIEASSYYLAAYAVTTLGAFGVIGLLSDPAAGADCAELESYRGLFWRRPWLAGILTLMLVSLAGIPPTMGFIAKAYVMTAGVGSALTLPLAALVIGSIIGLFYYLRVVVVMAQPVAAGVQARFPRVRASGAITIGALAILVVVLGLQPASLIAPIRLANPRAPSPPMVAASPAAPVSVAGLR</sequence>
<feature type="transmembrane region" description="Helical" evidence="5">
    <location>
        <begin position="71"/>
        <end position="92"/>
    </location>
</feature>
<keyword evidence="4 5" id="KW-0472">Membrane</keyword>
<comment type="subcellular location">
    <subcellularLocation>
        <location evidence="5">Cell membrane</location>
        <topology evidence="5">Multi-pass membrane protein</topology>
    </subcellularLocation>
    <subcellularLocation>
        <location evidence="1">Endomembrane system</location>
        <topology evidence="1">Multi-pass membrane protein</topology>
    </subcellularLocation>
    <subcellularLocation>
        <location evidence="6">Membrane</location>
        <topology evidence="6">Multi-pass membrane protein</topology>
    </subcellularLocation>
</comment>
<name>A0A5R9J443_9PROT</name>
<keyword evidence="9" id="KW-1185">Reference proteome</keyword>
<dbReference type="GO" id="GO:0005886">
    <property type="term" value="C:plasma membrane"/>
    <property type="evidence" value="ECO:0007669"/>
    <property type="project" value="UniProtKB-SubCell"/>
</dbReference>
<dbReference type="GO" id="GO:0042773">
    <property type="term" value="P:ATP synthesis coupled electron transport"/>
    <property type="evidence" value="ECO:0007669"/>
    <property type="project" value="InterPro"/>
</dbReference>
<keyword evidence="5" id="KW-1003">Cell membrane</keyword>
<dbReference type="GO" id="GO:0008137">
    <property type="term" value="F:NADH dehydrogenase (ubiquinone) activity"/>
    <property type="evidence" value="ECO:0007669"/>
    <property type="project" value="InterPro"/>
</dbReference>
<keyword evidence="5" id="KW-0874">Quinone</keyword>
<feature type="transmembrane region" description="Helical" evidence="5">
    <location>
        <begin position="198"/>
        <end position="217"/>
    </location>
</feature>
<proteinExistence type="inferred from homology"/>
<reference evidence="8 9" key="1">
    <citation type="submission" date="2019-05" db="EMBL/GenBank/DDBJ databases">
        <authorList>
            <person name="Pankratov T."/>
            <person name="Grouzdev D."/>
        </authorList>
    </citation>
    <scope>NUCLEOTIDE SEQUENCE [LARGE SCALE GENOMIC DNA]</scope>
    <source>
        <strain evidence="8 9">KEBCLARHB70R</strain>
    </source>
</reference>
<dbReference type="EMBL" id="VCDI01000005">
    <property type="protein sequence ID" value="TLU71749.1"/>
    <property type="molecule type" value="Genomic_DNA"/>
</dbReference>
<keyword evidence="5" id="KW-0813">Transport</keyword>
<evidence type="ECO:0000313" key="9">
    <source>
        <dbReference type="Proteomes" id="UP000305654"/>
    </source>
</evidence>
<organism evidence="8 9">
    <name type="scientific">Lichenicoccus roseus</name>
    <dbReference type="NCBI Taxonomy" id="2683649"/>
    <lineage>
        <taxon>Bacteria</taxon>
        <taxon>Pseudomonadati</taxon>
        <taxon>Pseudomonadota</taxon>
        <taxon>Alphaproteobacteria</taxon>
        <taxon>Acetobacterales</taxon>
        <taxon>Acetobacteraceae</taxon>
        <taxon>Lichenicoccus</taxon>
    </lineage>
</organism>
<dbReference type="GO" id="GO:0048038">
    <property type="term" value="F:quinone binding"/>
    <property type="evidence" value="ECO:0007669"/>
    <property type="project" value="UniProtKB-KW"/>
</dbReference>
<comment type="catalytic activity">
    <reaction evidence="5">
        <text>a quinone + NADH + 5 H(+)(in) = a quinol + NAD(+) + 4 H(+)(out)</text>
        <dbReference type="Rhea" id="RHEA:57888"/>
        <dbReference type="ChEBI" id="CHEBI:15378"/>
        <dbReference type="ChEBI" id="CHEBI:24646"/>
        <dbReference type="ChEBI" id="CHEBI:57540"/>
        <dbReference type="ChEBI" id="CHEBI:57945"/>
        <dbReference type="ChEBI" id="CHEBI:132124"/>
    </reaction>
</comment>
<feature type="transmembrane region" description="Helical" evidence="5">
    <location>
        <begin position="6"/>
        <end position="26"/>
    </location>
</feature>
<gene>
    <name evidence="5" type="primary">nuoN</name>
    <name evidence="8" type="ORF">FE263_14885</name>
</gene>
<evidence type="ECO:0000256" key="3">
    <source>
        <dbReference type="ARBA" id="ARBA00022989"/>
    </source>
</evidence>
<feature type="transmembrane region" description="Helical" evidence="5">
    <location>
        <begin position="444"/>
        <end position="464"/>
    </location>
</feature>
<evidence type="ECO:0000256" key="1">
    <source>
        <dbReference type="ARBA" id="ARBA00004127"/>
    </source>
</evidence>
<accession>A0A5R9J443</accession>
<evidence type="ECO:0000313" key="8">
    <source>
        <dbReference type="EMBL" id="TLU71749.1"/>
    </source>
</evidence>
<dbReference type="GO" id="GO:0012505">
    <property type="term" value="C:endomembrane system"/>
    <property type="evidence" value="ECO:0007669"/>
    <property type="project" value="UniProtKB-SubCell"/>
</dbReference>
<dbReference type="Proteomes" id="UP000305654">
    <property type="component" value="Unassembled WGS sequence"/>
</dbReference>
<keyword evidence="5" id="KW-0520">NAD</keyword>
<feature type="transmembrane region" description="Helical" evidence="5">
    <location>
        <begin position="104"/>
        <end position="121"/>
    </location>
</feature>
<protein>
    <recommendedName>
        <fullName evidence="5">NADH-quinone oxidoreductase subunit N</fullName>
        <ecNumber evidence="5">7.1.1.-</ecNumber>
    </recommendedName>
    <alternativeName>
        <fullName evidence="5">NADH dehydrogenase I subunit N</fullName>
    </alternativeName>
    <alternativeName>
        <fullName evidence="5">NDH-1 subunit N</fullName>
    </alternativeName>
</protein>
<comment type="similarity">
    <text evidence="5">Belongs to the complex I subunit 2 family.</text>
</comment>
<feature type="transmembrane region" description="Helical" evidence="5">
    <location>
        <begin position="367"/>
        <end position="391"/>
    </location>
</feature>
<dbReference type="Pfam" id="PF00361">
    <property type="entry name" value="Proton_antipo_M"/>
    <property type="match status" value="1"/>
</dbReference>
<evidence type="ECO:0000256" key="2">
    <source>
        <dbReference type="ARBA" id="ARBA00022692"/>
    </source>
</evidence>
<keyword evidence="2 5" id="KW-0812">Transmembrane</keyword>
<evidence type="ECO:0000259" key="7">
    <source>
        <dbReference type="Pfam" id="PF00361"/>
    </source>
</evidence>
<feature type="transmembrane region" description="Helical" evidence="5">
    <location>
        <begin position="296"/>
        <end position="314"/>
    </location>
</feature>
<dbReference type="GO" id="GO:0050136">
    <property type="term" value="F:NADH dehydrogenase (quinone) (non-electrogenic) activity"/>
    <property type="evidence" value="ECO:0007669"/>
    <property type="project" value="UniProtKB-UniRule"/>
</dbReference>
<dbReference type="HAMAP" id="MF_00445">
    <property type="entry name" value="NDH1_NuoN_1"/>
    <property type="match status" value="1"/>
</dbReference>
<feature type="transmembrane region" description="Helical" evidence="5">
    <location>
        <begin position="33"/>
        <end position="51"/>
    </location>
</feature>
<dbReference type="InterPro" id="IPR001750">
    <property type="entry name" value="ND/Mrp_TM"/>
</dbReference>